<feature type="transmembrane region" description="Helical" evidence="1">
    <location>
        <begin position="30"/>
        <end position="48"/>
    </location>
</feature>
<evidence type="ECO:0000256" key="1">
    <source>
        <dbReference type="SAM" id="Phobius"/>
    </source>
</evidence>
<keyword evidence="1" id="KW-0472">Membrane</keyword>
<feature type="transmembrane region" description="Helical" evidence="1">
    <location>
        <begin position="54"/>
        <end position="73"/>
    </location>
</feature>
<dbReference type="RefSeq" id="WP_382235183.1">
    <property type="nucleotide sequence ID" value="NZ_JBHTCC010000003.1"/>
</dbReference>
<dbReference type="EMBL" id="JBHTCC010000003">
    <property type="protein sequence ID" value="MFC7299293.1"/>
    <property type="molecule type" value="Genomic_DNA"/>
</dbReference>
<protein>
    <submittedName>
        <fullName evidence="2">Mpo1-like protein</fullName>
    </submittedName>
</protein>
<dbReference type="PANTHER" id="PTHR34205:SF2">
    <property type="entry name" value="DUF962 DOMAIN-CONTAINING PROTEIN"/>
    <property type="match status" value="1"/>
</dbReference>
<reference evidence="3" key="1">
    <citation type="journal article" date="2019" name="Int. J. Syst. Evol. Microbiol.">
        <title>The Global Catalogue of Microorganisms (GCM) 10K type strain sequencing project: providing services to taxonomists for standard genome sequencing and annotation.</title>
        <authorList>
            <consortium name="The Broad Institute Genomics Platform"/>
            <consortium name="The Broad Institute Genome Sequencing Center for Infectious Disease"/>
            <person name="Wu L."/>
            <person name="Ma J."/>
        </authorList>
    </citation>
    <scope>NUCLEOTIDE SEQUENCE [LARGE SCALE GENOMIC DNA]</scope>
    <source>
        <strain evidence="3">CCUG 36956</strain>
    </source>
</reference>
<proteinExistence type="predicted"/>
<dbReference type="InterPro" id="IPR009305">
    <property type="entry name" value="Mpo1-like"/>
</dbReference>
<dbReference type="Proteomes" id="UP001596379">
    <property type="component" value="Unassembled WGS sequence"/>
</dbReference>
<name>A0ABW2J871_9BURK</name>
<sequence>MKVTTHKSQQSFAEFYANYLTEHTDRTSRLLHFFGSTLSIIFLIILGLSGNAWWLLAAFVAFYGFAWTGHYQFEKNRPRSLRQPVYSFLGAWLMYWQMLTGQISF</sequence>
<keyword evidence="1" id="KW-0812">Transmembrane</keyword>
<comment type="caution">
    <text evidence="2">The sequence shown here is derived from an EMBL/GenBank/DDBJ whole genome shotgun (WGS) entry which is preliminary data.</text>
</comment>
<evidence type="ECO:0000313" key="2">
    <source>
        <dbReference type="EMBL" id="MFC7299293.1"/>
    </source>
</evidence>
<gene>
    <name evidence="2" type="ORF">ACFQO0_12680</name>
</gene>
<feature type="transmembrane region" description="Helical" evidence="1">
    <location>
        <begin position="85"/>
        <end position="103"/>
    </location>
</feature>
<dbReference type="PANTHER" id="PTHR34205">
    <property type="entry name" value="TRANSMEMBRANE PROTEIN"/>
    <property type="match status" value="1"/>
</dbReference>
<keyword evidence="3" id="KW-1185">Reference proteome</keyword>
<evidence type="ECO:0000313" key="3">
    <source>
        <dbReference type="Proteomes" id="UP001596379"/>
    </source>
</evidence>
<dbReference type="Pfam" id="PF06127">
    <property type="entry name" value="Mpo1-like"/>
    <property type="match status" value="1"/>
</dbReference>
<keyword evidence="1" id="KW-1133">Transmembrane helix</keyword>
<accession>A0ABW2J871</accession>
<organism evidence="2 3">
    <name type="scientific">Herminiimonas aquatilis</name>
    <dbReference type="NCBI Taxonomy" id="345342"/>
    <lineage>
        <taxon>Bacteria</taxon>
        <taxon>Pseudomonadati</taxon>
        <taxon>Pseudomonadota</taxon>
        <taxon>Betaproteobacteria</taxon>
        <taxon>Burkholderiales</taxon>
        <taxon>Oxalobacteraceae</taxon>
        <taxon>Herminiimonas</taxon>
    </lineage>
</organism>